<dbReference type="InterPro" id="IPR001965">
    <property type="entry name" value="Znf_PHD"/>
</dbReference>
<dbReference type="PROSITE" id="PS50016">
    <property type="entry name" value="ZF_PHD_2"/>
    <property type="match status" value="1"/>
</dbReference>
<proteinExistence type="predicted"/>
<dbReference type="Pfam" id="PF05380">
    <property type="entry name" value="Peptidase_A17"/>
    <property type="match status" value="1"/>
</dbReference>
<evidence type="ECO:0008006" key="12">
    <source>
        <dbReference type="Google" id="ProtNLM"/>
    </source>
</evidence>
<accession>A0ABM1XNR6</accession>
<feature type="compositionally biased region" description="Low complexity" evidence="6">
    <location>
        <begin position="80"/>
        <end position="90"/>
    </location>
</feature>
<feature type="coiled-coil region" evidence="5">
    <location>
        <begin position="118"/>
        <end position="189"/>
    </location>
</feature>
<evidence type="ECO:0000313" key="10">
    <source>
        <dbReference type="EnsemblMetazoa" id="AALFPA23_001381.P1105"/>
    </source>
</evidence>
<feature type="region of interest" description="Disordered" evidence="6">
    <location>
        <begin position="75"/>
        <end position="102"/>
    </location>
</feature>
<dbReference type="InterPro" id="IPR040676">
    <property type="entry name" value="DUF5641"/>
</dbReference>
<keyword evidence="5" id="KW-0175">Coiled coil</keyword>
<feature type="domain" description="PHD-type" evidence="7">
    <location>
        <begin position="8"/>
        <end position="60"/>
    </location>
</feature>
<dbReference type="PANTHER" id="PTHR47331:SF1">
    <property type="entry name" value="GAG-LIKE PROTEIN"/>
    <property type="match status" value="1"/>
</dbReference>
<organism evidence="10 11">
    <name type="scientific">Aedes albopictus</name>
    <name type="common">Asian tiger mosquito</name>
    <name type="synonym">Stegomyia albopicta</name>
    <dbReference type="NCBI Taxonomy" id="7160"/>
    <lineage>
        <taxon>Eukaryota</taxon>
        <taxon>Metazoa</taxon>
        <taxon>Ecdysozoa</taxon>
        <taxon>Arthropoda</taxon>
        <taxon>Hexapoda</taxon>
        <taxon>Insecta</taxon>
        <taxon>Pterygota</taxon>
        <taxon>Neoptera</taxon>
        <taxon>Endopterygota</taxon>
        <taxon>Diptera</taxon>
        <taxon>Nematocera</taxon>
        <taxon>Culicoidea</taxon>
        <taxon>Culicidae</taxon>
        <taxon>Culicinae</taxon>
        <taxon>Aedini</taxon>
        <taxon>Aedes</taxon>
        <taxon>Stegomyia</taxon>
    </lineage>
</organism>
<dbReference type="Gene3D" id="3.30.40.10">
    <property type="entry name" value="Zinc/RING finger domain, C3HC4 (zinc finger)"/>
    <property type="match status" value="1"/>
</dbReference>
<dbReference type="InterPro" id="IPR001584">
    <property type="entry name" value="Integrase_cat-core"/>
</dbReference>
<dbReference type="InterPro" id="IPR043502">
    <property type="entry name" value="DNA/RNA_pol_sf"/>
</dbReference>
<dbReference type="PROSITE" id="PS50994">
    <property type="entry name" value="INTEGRASE"/>
    <property type="match status" value="1"/>
</dbReference>
<evidence type="ECO:0000259" key="8">
    <source>
        <dbReference type="PROSITE" id="PS50158"/>
    </source>
</evidence>
<dbReference type="InterPro" id="IPR001878">
    <property type="entry name" value="Znf_CCHC"/>
</dbReference>
<dbReference type="PROSITE" id="PS50158">
    <property type="entry name" value="ZF_CCHC"/>
    <property type="match status" value="1"/>
</dbReference>
<keyword evidence="2 4" id="KW-0863">Zinc-finger</keyword>
<sequence length="1973" mass="223414">MSDREKSPRNCQSCSRRDSAESEMVQCKSCKLWEHFGCAGVDEQIRRADATYICERCALPGVSNDDHLNVPFVESRSKGMKAGSKASSKGGSKKGKKILDPTGSVTSSVRVAMLAEQLKLVEEQQVLEEQELKEQEEIKKRLLEEEERQLEEKKRLAEESKQIRERKLQDELEAKRKQQQVRRESFEKRQEIIRQMAEASSRSGSIVSSGQKVRNWLNEQGTGRSEGNNVGEVIGPNINRIPEDPLEVLNQTRQSVARNLANTQPPLPETRNPAIPLPSPAPIPTHSGRMLSQEQIAARQVLGKDLPNFDGNPEDWPVFISNYEQSTTTCGYSDAENLVRLQRSLKGNALESVKSRLLLPASVPHVIQTLRTLFGRPELLIRSMLNKIHHIPPPRHDRLETLMHFGLAVQNLVDHLKAANQYTHLMNPMLMQELVEKLPGSLRLDWAVFKNKYQTATLETFGEFMSGLVTAASEVSFTLPGAYSSQKHATATDSRSGKQKTGNTGILQAHSTDDQHLIQDDNTTPRFKYEKPCLACGRAGHRVAECQQFNGASVDERWELVQKKGLCRTCLNSHGKWPCRSWSGCAVEGCRQRHHTLLHSTTPLENVNISPSHVTSGGFEWPLFRIVPVVLYGRNSSQTIYAFIDEGSSYTLLEDSVAKRLGVSGTVEPLTLKWTGDVTRVEAKSQIVQFDISGKRVNSRYTITHARTVDRLVLPTQTMEYKDLARRFPHLRGLPIEDYELIQPKILIGLDNLRLAVPLKLREGGPLDPIGAKCRLGWSVYGCVPNQAAHSSVVGFHVKASSDSDQEINDLLRDYFTLDNVGVIDQSNLIESEDEKRAGLLLKETTQRTLSGTNFETGLLWRTGKPNFPDSYPMALRRLESLERRLKRDPSLQESVRDQIADYERKGYTHRASLTELTSVESSHVWYLPLGVVTNPRKPGKVRLIWDAAAKVGNTSFNSQLLKGPDLLTPLPKVLYQFRQYPVAVTGDIMEMFHQIKIRSPDCQSQRFLYRENTMDIPKIYVMDVATFGSTCSPASAQYVKNLNAEENAAEYPRAAEAIVKRHYVDDYLDSFKSISEAVSVVNEVKLVHAKGGFTLRRFLSNVPEVLQGIGEELQTEMKDLDLERAGKIESVLGMKWVPDSDIFIYTFGAREDILKILHTDHVPSKREVARVVMSLFDPLGLISYLLVHGKVLIQELWAKGTDWDQQIPQDTNMRWRQWADSLKQLDRLRIPRCYFPSNHPPSFIRLQIHLFVDASDSAYAAVVYFRLQTEQDTQVALVGAKTKVAPLKALSIPRLELKAAVLGTRLLETIQNQHTYPVSQRFCWTDANTVLAWIRATDHRRYHKFVAVRVGEILSSTQQSEWHWVPSKMNVADLATKWNSDPQAMTVGPWFHGPSFLFEPESHWPKQKETTSTEVELRPAHCNLAHFSSSFLLDKINKWCKLLRVSAYVFRWIDNLRRRRNGENLELGPITCDELHNAEEALLKMAQNECYAEEISTLSKTQGPPEMRHPTVSKSSTIYKKYPFLDDSGVLRSRGRIGAAPYASFDAKFPIILPKRHTITFLIVDCYHRRLRHANRETVFNEIRQRYEIPTLRRLLDKVQRACALCRIAKANPRPPVMASLPEMRLTAFIQPFTYTGVDYFGPILVKLGRSNVKRWVALFTCLTVRAVHMEVVHSLSTISCIMAVQRFVARRGHPREFWSDNATCFQGTSNELEAHNRALVEKFTTSQCSWKFIPPSTPHMGGAWERLVRSVKVAIGAVLESSRKPDDEVLETILIEAEGMINSRPLTYIPLESADQEALTPNHFLLGNSSGAKFLPNGPLDDHVNLRKSWNMARCIADEFWRRWLKEYLPMITRRCKWFEDVKDLQVGDLVLLIDGKTRNQWVRGLVEEIYPGRDGRVRQALVRTSSGIVRRSAVKLAVLDVKENSKPAVGSTEVLNPHQGLRAGVCYGNTDNDGPAIDSSLHDVETSIKK</sequence>
<dbReference type="Pfam" id="PF00628">
    <property type="entry name" value="PHD"/>
    <property type="match status" value="1"/>
</dbReference>
<evidence type="ECO:0000259" key="7">
    <source>
        <dbReference type="PROSITE" id="PS50016"/>
    </source>
</evidence>
<dbReference type="Proteomes" id="UP000069940">
    <property type="component" value="Unassembled WGS sequence"/>
</dbReference>
<dbReference type="SMART" id="SM00249">
    <property type="entry name" value="PHD"/>
    <property type="match status" value="1"/>
</dbReference>
<dbReference type="EnsemblMetazoa" id="AALFPA23_001381.R1105">
    <property type="protein sequence ID" value="AALFPA23_001381.P1105"/>
    <property type="gene ID" value="AALFPA23_001381"/>
</dbReference>
<evidence type="ECO:0000256" key="3">
    <source>
        <dbReference type="ARBA" id="ARBA00022833"/>
    </source>
</evidence>
<evidence type="ECO:0000313" key="11">
    <source>
        <dbReference type="Proteomes" id="UP000069940"/>
    </source>
</evidence>
<dbReference type="InterPro" id="IPR011011">
    <property type="entry name" value="Znf_FYVE_PHD"/>
</dbReference>
<evidence type="ECO:0000256" key="2">
    <source>
        <dbReference type="ARBA" id="ARBA00022771"/>
    </source>
</evidence>
<dbReference type="InterPro" id="IPR036397">
    <property type="entry name" value="RNaseH_sf"/>
</dbReference>
<dbReference type="SUPFAM" id="SSF57903">
    <property type="entry name" value="FYVE/PHD zinc finger"/>
    <property type="match status" value="1"/>
</dbReference>
<dbReference type="GeneID" id="134289486"/>
<evidence type="ECO:0000259" key="9">
    <source>
        <dbReference type="PROSITE" id="PS50994"/>
    </source>
</evidence>
<evidence type="ECO:0000256" key="1">
    <source>
        <dbReference type="ARBA" id="ARBA00022723"/>
    </source>
</evidence>
<feature type="domain" description="CCHC-type" evidence="8">
    <location>
        <begin position="533"/>
        <end position="548"/>
    </location>
</feature>
<dbReference type="RefSeq" id="XP_062711344.1">
    <property type="nucleotide sequence ID" value="XM_062855360.1"/>
</dbReference>
<dbReference type="InterPro" id="IPR013083">
    <property type="entry name" value="Znf_RING/FYVE/PHD"/>
</dbReference>
<dbReference type="InterPro" id="IPR019787">
    <property type="entry name" value="Znf_PHD-finger"/>
</dbReference>
<reference evidence="10" key="2">
    <citation type="submission" date="2025-05" db="UniProtKB">
        <authorList>
            <consortium name="EnsemblMetazoa"/>
        </authorList>
    </citation>
    <scope>IDENTIFICATION</scope>
    <source>
        <strain evidence="10">Foshan</strain>
    </source>
</reference>
<dbReference type="SUPFAM" id="SSF56672">
    <property type="entry name" value="DNA/RNA polymerases"/>
    <property type="match status" value="1"/>
</dbReference>
<keyword evidence="3" id="KW-0862">Zinc</keyword>
<keyword evidence="11" id="KW-1185">Reference proteome</keyword>
<keyword evidence="1" id="KW-0479">Metal-binding</keyword>
<dbReference type="Pfam" id="PF18701">
    <property type="entry name" value="DUF5641"/>
    <property type="match status" value="1"/>
</dbReference>
<dbReference type="InterPro" id="IPR005312">
    <property type="entry name" value="DUF1759"/>
</dbReference>
<dbReference type="SUPFAM" id="SSF53098">
    <property type="entry name" value="Ribonuclease H-like"/>
    <property type="match status" value="1"/>
</dbReference>
<dbReference type="Gene3D" id="3.30.420.10">
    <property type="entry name" value="Ribonuclease H-like superfamily/Ribonuclease H"/>
    <property type="match status" value="1"/>
</dbReference>
<name>A0ABM1XNR6_AEDAL</name>
<feature type="domain" description="Integrase catalytic" evidence="9">
    <location>
        <begin position="1629"/>
        <end position="1811"/>
    </location>
</feature>
<dbReference type="InterPro" id="IPR012337">
    <property type="entry name" value="RNaseH-like_sf"/>
</dbReference>
<dbReference type="PANTHER" id="PTHR47331">
    <property type="entry name" value="PHD-TYPE DOMAIN-CONTAINING PROTEIN"/>
    <property type="match status" value="1"/>
</dbReference>
<evidence type="ECO:0000256" key="4">
    <source>
        <dbReference type="PROSITE-ProRule" id="PRU00047"/>
    </source>
</evidence>
<dbReference type="Pfam" id="PF03564">
    <property type="entry name" value="DUF1759"/>
    <property type="match status" value="1"/>
</dbReference>
<evidence type="ECO:0000256" key="5">
    <source>
        <dbReference type="SAM" id="Coils"/>
    </source>
</evidence>
<reference evidence="11" key="1">
    <citation type="journal article" date="2015" name="Proc. Natl. Acad. Sci. U.S.A.">
        <title>Genome sequence of the Asian Tiger mosquito, Aedes albopictus, reveals insights into its biology, genetics, and evolution.</title>
        <authorList>
            <person name="Chen X.G."/>
            <person name="Jiang X."/>
            <person name="Gu J."/>
            <person name="Xu M."/>
            <person name="Wu Y."/>
            <person name="Deng Y."/>
            <person name="Zhang C."/>
            <person name="Bonizzoni M."/>
            <person name="Dermauw W."/>
            <person name="Vontas J."/>
            <person name="Armbruster P."/>
            <person name="Huang X."/>
            <person name="Yang Y."/>
            <person name="Zhang H."/>
            <person name="He W."/>
            <person name="Peng H."/>
            <person name="Liu Y."/>
            <person name="Wu K."/>
            <person name="Chen J."/>
            <person name="Lirakis M."/>
            <person name="Topalis P."/>
            <person name="Van Leeuwen T."/>
            <person name="Hall A.B."/>
            <person name="Jiang X."/>
            <person name="Thorpe C."/>
            <person name="Mueller R.L."/>
            <person name="Sun C."/>
            <person name="Waterhouse R.M."/>
            <person name="Yan G."/>
            <person name="Tu Z.J."/>
            <person name="Fang X."/>
            <person name="James A.A."/>
        </authorList>
    </citation>
    <scope>NUCLEOTIDE SEQUENCE [LARGE SCALE GENOMIC DNA]</scope>
    <source>
        <strain evidence="11">Foshan</strain>
    </source>
</reference>
<protein>
    <recommendedName>
        <fullName evidence="12">Endonuclease</fullName>
    </recommendedName>
</protein>
<evidence type="ECO:0000256" key="6">
    <source>
        <dbReference type="SAM" id="MobiDB-lite"/>
    </source>
</evidence>
<dbReference type="InterPro" id="IPR008042">
    <property type="entry name" value="Retrotrans_Pao"/>
</dbReference>
<dbReference type="CDD" id="cd15489">
    <property type="entry name" value="PHD_SF"/>
    <property type="match status" value="1"/>
</dbReference>